<evidence type="ECO:0000256" key="1">
    <source>
        <dbReference type="SAM" id="MobiDB-lite"/>
    </source>
</evidence>
<evidence type="ECO:0000313" key="2">
    <source>
        <dbReference type="EMBL" id="MBB4949645.1"/>
    </source>
</evidence>
<dbReference type="AlphaFoldDB" id="A0A7W7SFR9"/>
<keyword evidence="3" id="KW-1185">Reference proteome</keyword>
<dbReference type="RefSeq" id="WP_184920132.1">
    <property type="nucleotide sequence ID" value="NZ_JACHJR010000001.1"/>
</dbReference>
<feature type="compositionally biased region" description="Basic and acidic residues" evidence="1">
    <location>
        <begin position="18"/>
        <end position="37"/>
    </location>
</feature>
<name>A0A7W7SFR9_9ACTN</name>
<gene>
    <name evidence="2" type="ORF">F4556_005180</name>
</gene>
<evidence type="ECO:0000313" key="3">
    <source>
        <dbReference type="Proteomes" id="UP000573327"/>
    </source>
</evidence>
<sequence length="55" mass="6419">MHLTAWTIVQVKSRRPVKPPERLPRPGDRQPARRRMPDLSLHPNAQPLPEKYRSG</sequence>
<accession>A0A7W7SFR9</accession>
<feature type="region of interest" description="Disordered" evidence="1">
    <location>
        <begin position="1"/>
        <end position="55"/>
    </location>
</feature>
<protein>
    <submittedName>
        <fullName evidence="2">Uncharacterized protein</fullName>
    </submittedName>
</protein>
<proteinExistence type="predicted"/>
<reference evidence="2 3" key="1">
    <citation type="submission" date="2020-08" db="EMBL/GenBank/DDBJ databases">
        <title>Sequencing the genomes of 1000 actinobacteria strains.</title>
        <authorList>
            <person name="Klenk H.-P."/>
        </authorList>
    </citation>
    <scope>NUCLEOTIDE SEQUENCE [LARGE SCALE GENOMIC DNA]</scope>
    <source>
        <strain evidence="2 3">DSM 44786</strain>
    </source>
</reference>
<organism evidence="2 3">
    <name type="scientific">Kitasatospora gansuensis</name>
    <dbReference type="NCBI Taxonomy" id="258050"/>
    <lineage>
        <taxon>Bacteria</taxon>
        <taxon>Bacillati</taxon>
        <taxon>Actinomycetota</taxon>
        <taxon>Actinomycetes</taxon>
        <taxon>Kitasatosporales</taxon>
        <taxon>Streptomycetaceae</taxon>
        <taxon>Kitasatospora</taxon>
    </lineage>
</organism>
<dbReference type="EMBL" id="JACHJR010000001">
    <property type="protein sequence ID" value="MBB4949645.1"/>
    <property type="molecule type" value="Genomic_DNA"/>
</dbReference>
<comment type="caution">
    <text evidence="2">The sequence shown here is derived from an EMBL/GenBank/DDBJ whole genome shotgun (WGS) entry which is preliminary data.</text>
</comment>
<dbReference type="Proteomes" id="UP000573327">
    <property type="component" value="Unassembled WGS sequence"/>
</dbReference>